<evidence type="ECO:0008006" key="3">
    <source>
        <dbReference type="Google" id="ProtNLM"/>
    </source>
</evidence>
<dbReference type="Proteomes" id="UP000693868">
    <property type="component" value="Segment"/>
</dbReference>
<protein>
    <recommendedName>
        <fullName evidence="3">YopX protein domain-containing protein</fullName>
    </recommendedName>
</protein>
<dbReference type="InterPro" id="IPR023385">
    <property type="entry name" value="YopX-like_C"/>
</dbReference>
<accession>A0A8E5EBL2</accession>
<dbReference type="EMBL" id="MT732474">
    <property type="protein sequence ID" value="QQV91479.1"/>
    <property type="molecule type" value="Genomic_DNA"/>
</dbReference>
<name>A0A8E5EBL2_9CAUD</name>
<sequence>MKREILYKGETVGSKKLVEGYIMPCYENNQFKISYWEDILVDGETNTYEPVIFSYEVIPETVSQFIRLDSDKKRVFEGDILDEEYTAKWSNEKCGFYLESKFGSDHNKPMSFIDENNLKVTGNIHD</sequence>
<dbReference type="SUPFAM" id="SSF159006">
    <property type="entry name" value="YopX-like"/>
    <property type="match status" value="1"/>
</dbReference>
<proteinExistence type="predicted"/>
<reference evidence="1" key="1">
    <citation type="submission" date="2020-07" db="EMBL/GenBank/DDBJ databases">
        <title>Highly diverse flavobacterial phages as mortality factor during North Sea spring blooms.</title>
        <authorList>
            <person name="Bartlau N."/>
            <person name="Wichels A."/>
            <person name="Krohne G."/>
            <person name="Adriaenssens E.M."/>
            <person name="Heins A."/>
            <person name="Fuchs B.M."/>
            <person name="Amann R."/>
            <person name="Moraru C."/>
        </authorList>
    </citation>
    <scope>NUCLEOTIDE SEQUENCE</scope>
</reference>
<dbReference type="Gene3D" id="2.30.30.290">
    <property type="entry name" value="YopX-like domains"/>
    <property type="match status" value="1"/>
</dbReference>
<gene>
    <name evidence="1" type="ORF">Gundel1_46</name>
</gene>
<keyword evidence="2" id="KW-1185">Reference proteome</keyword>
<organism evidence="1 2">
    <name type="scientific">Tenacibaculum phage Gundel_1</name>
    <dbReference type="NCBI Taxonomy" id="2745672"/>
    <lineage>
        <taxon>Viruses</taxon>
        <taxon>Duplodnaviria</taxon>
        <taxon>Heunggongvirae</taxon>
        <taxon>Uroviricota</taxon>
        <taxon>Caudoviricetes</taxon>
        <taxon>Pachyviridae</taxon>
        <taxon>Gundelvirus</taxon>
        <taxon>Gundelvirus Gundel</taxon>
    </lineage>
</organism>
<evidence type="ECO:0000313" key="2">
    <source>
        <dbReference type="Proteomes" id="UP000693868"/>
    </source>
</evidence>
<evidence type="ECO:0000313" key="1">
    <source>
        <dbReference type="EMBL" id="QQV91479.1"/>
    </source>
</evidence>